<evidence type="ECO:0000256" key="4">
    <source>
        <dbReference type="ARBA" id="ARBA00022475"/>
    </source>
</evidence>
<dbReference type="PANTHER" id="PTHR30413">
    <property type="entry name" value="INNER MEMBRANE TRANSPORT PERMEASE"/>
    <property type="match status" value="1"/>
</dbReference>
<keyword evidence="5" id="KW-0762">Sugar transport</keyword>
<keyword evidence="10 11" id="KW-0472">Membrane</keyword>
<dbReference type="InterPro" id="IPR013525">
    <property type="entry name" value="ABC2_TM"/>
</dbReference>
<dbReference type="GO" id="GO:0140359">
    <property type="term" value="F:ABC-type transporter activity"/>
    <property type="evidence" value="ECO:0007669"/>
    <property type="project" value="InterPro"/>
</dbReference>
<evidence type="ECO:0000256" key="6">
    <source>
        <dbReference type="ARBA" id="ARBA00022692"/>
    </source>
</evidence>
<feature type="transmembrane region" description="Helical" evidence="11">
    <location>
        <begin position="116"/>
        <end position="141"/>
    </location>
</feature>
<protein>
    <recommendedName>
        <fullName evidence="11">Transport permease protein</fullName>
    </recommendedName>
</protein>
<dbReference type="Pfam" id="PF01061">
    <property type="entry name" value="ABC2_membrane"/>
    <property type="match status" value="1"/>
</dbReference>
<feature type="transmembrane region" description="Helical" evidence="11">
    <location>
        <begin position="153"/>
        <end position="180"/>
    </location>
</feature>
<proteinExistence type="inferred from homology"/>
<dbReference type="PANTHER" id="PTHR30413:SF10">
    <property type="entry name" value="CAPSULE POLYSACCHARIDE EXPORT INNER-MEMBRANE PROTEIN CTRC"/>
    <property type="match status" value="1"/>
</dbReference>
<keyword evidence="8 11" id="KW-1133">Transmembrane helix</keyword>
<evidence type="ECO:0000256" key="11">
    <source>
        <dbReference type="RuleBase" id="RU361157"/>
    </source>
</evidence>
<dbReference type="RefSeq" id="WP_152109807.1">
    <property type="nucleotide sequence ID" value="NZ_WEKF01000113.1"/>
</dbReference>
<evidence type="ECO:0000256" key="3">
    <source>
        <dbReference type="ARBA" id="ARBA00022448"/>
    </source>
</evidence>
<sequence>MSIISSFYSILHVVWNSRELLKALILRDIKSRYTGSLFGFAWLIINPIVMLAIYTFVFSVVFNARWGGGGSGSKLEFALVLFAGMMIFNLFSEVVSRAPTIILQNGNLVKKVVFPLEILVFSSFGTAFFNFISSFIVWLLLYFSVYGNISATLFFLPFFILSCMFFITGIGLFISALGVYLRDLQQVINLLITVLLFMSPVFYPITALPEQYRHYLYLNPLTYIVEAFRDIVYFNSFSYYNFLLFFVVSIFIMSGGYYFFNKARRGFSDVI</sequence>
<dbReference type="AlphaFoldDB" id="A0A4D6U7Q4"/>
<dbReference type="InterPro" id="IPR000412">
    <property type="entry name" value="ABC_2_transport"/>
</dbReference>
<comment type="subcellular location">
    <subcellularLocation>
        <location evidence="11">Cell inner membrane</location>
        <topology evidence="11">Multi-pass membrane protein</topology>
    </subcellularLocation>
    <subcellularLocation>
        <location evidence="1">Cell membrane</location>
        <topology evidence="1">Multi-pass membrane protein</topology>
    </subcellularLocation>
</comment>
<evidence type="ECO:0000259" key="12">
    <source>
        <dbReference type="PROSITE" id="PS51012"/>
    </source>
</evidence>
<dbReference type="EMBL" id="MK551188">
    <property type="protein sequence ID" value="QCH03279.1"/>
    <property type="molecule type" value="Genomic_DNA"/>
</dbReference>
<dbReference type="GO" id="GO:0015774">
    <property type="term" value="P:polysaccharide transport"/>
    <property type="evidence" value="ECO:0007669"/>
    <property type="project" value="UniProtKB-KW"/>
</dbReference>
<keyword evidence="7" id="KW-0972">Capsule biogenesis/degradation</keyword>
<gene>
    <name evidence="13" type="primary">wzm</name>
</gene>
<dbReference type="GO" id="GO:0043190">
    <property type="term" value="C:ATP-binding cassette (ABC) transporter complex"/>
    <property type="evidence" value="ECO:0007669"/>
    <property type="project" value="InterPro"/>
</dbReference>
<dbReference type="PRINTS" id="PR00164">
    <property type="entry name" value="ABC2TRNSPORT"/>
</dbReference>
<keyword evidence="6 11" id="KW-0812">Transmembrane</keyword>
<feature type="transmembrane region" description="Helical" evidence="11">
    <location>
        <begin position="239"/>
        <end position="260"/>
    </location>
</feature>
<dbReference type="GO" id="GO:0015920">
    <property type="term" value="P:lipopolysaccharide transport"/>
    <property type="evidence" value="ECO:0007669"/>
    <property type="project" value="TreeGrafter"/>
</dbReference>
<evidence type="ECO:0000256" key="1">
    <source>
        <dbReference type="ARBA" id="ARBA00004651"/>
    </source>
</evidence>
<feature type="transmembrane region" description="Helical" evidence="11">
    <location>
        <begin position="187"/>
        <end position="205"/>
    </location>
</feature>
<evidence type="ECO:0000256" key="10">
    <source>
        <dbReference type="ARBA" id="ARBA00023136"/>
    </source>
</evidence>
<keyword evidence="3 11" id="KW-0813">Transport</keyword>
<comment type="similarity">
    <text evidence="2 11">Belongs to the ABC-2 integral membrane protein family.</text>
</comment>
<dbReference type="PROSITE" id="PS51012">
    <property type="entry name" value="ABC_TM2"/>
    <property type="match status" value="1"/>
</dbReference>
<evidence type="ECO:0000313" key="13">
    <source>
        <dbReference type="EMBL" id="QCH03279.1"/>
    </source>
</evidence>
<feature type="transmembrane region" description="Helical" evidence="11">
    <location>
        <begin position="77"/>
        <end position="95"/>
    </location>
</feature>
<feature type="domain" description="ABC transmembrane type-2" evidence="12">
    <location>
        <begin position="38"/>
        <end position="263"/>
    </location>
</feature>
<evidence type="ECO:0000256" key="7">
    <source>
        <dbReference type="ARBA" id="ARBA00022903"/>
    </source>
</evidence>
<name>A0A4D6U7Q4_PLESH</name>
<accession>A0A4D6U7Q4</accession>
<reference evidence="13" key="1">
    <citation type="journal article" date="2019" name="Front. Microbiol.">
        <title>O-Antigen Gene Clusters of Plesiomonas shigelloides Serogroups and Its Application in Development of a Molecular Serotyping Scheme.</title>
        <authorList>
            <person name="Xi D."/>
            <person name="Wang X."/>
            <person name="Ning K."/>
            <person name="Liu Q."/>
            <person name="Jing F."/>
            <person name="Guo X."/>
            <person name="Cao B."/>
        </authorList>
    </citation>
    <scope>NUCLEOTIDE SEQUENCE</scope>
    <source>
        <strain evidence="13">O66H3</strain>
    </source>
</reference>
<keyword evidence="9" id="KW-0625">Polysaccharide transport</keyword>
<organism evidence="13">
    <name type="scientific">Plesiomonas shigelloides</name>
    <name type="common">Aeromonas shigelloides</name>
    <dbReference type="NCBI Taxonomy" id="703"/>
    <lineage>
        <taxon>Bacteria</taxon>
        <taxon>Pseudomonadati</taxon>
        <taxon>Pseudomonadota</taxon>
        <taxon>Gammaproteobacteria</taxon>
        <taxon>Enterobacterales</taxon>
        <taxon>Enterobacteriaceae</taxon>
        <taxon>Plesiomonas</taxon>
    </lineage>
</organism>
<evidence type="ECO:0000256" key="9">
    <source>
        <dbReference type="ARBA" id="ARBA00023047"/>
    </source>
</evidence>
<evidence type="ECO:0000256" key="2">
    <source>
        <dbReference type="ARBA" id="ARBA00007783"/>
    </source>
</evidence>
<feature type="transmembrane region" description="Helical" evidence="11">
    <location>
        <begin position="37"/>
        <end position="57"/>
    </location>
</feature>
<evidence type="ECO:0000256" key="8">
    <source>
        <dbReference type="ARBA" id="ARBA00022989"/>
    </source>
</evidence>
<evidence type="ECO:0000256" key="5">
    <source>
        <dbReference type="ARBA" id="ARBA00022597"/>
    </source>
</evidence>
<dbReference type="InterPro" id="IPR047817">
    <property type="entry name" value="ABC2_TM_bact-type"/>
</dbReference>
<keyword evidence="4 11" id="KW-1003">Cell membrane</keyword>